<evidence type="ECO:0000313" key="2">
    <source>
        <dbReference type="EMBL" id="GLC89692.1"/>
    </source>
</evidence>
<dbReference type="EMBL" id="BRZA01000003">
    <property type="protein sequence ID" value="GLC89692.1"/>
    <property type="molecule type" value="Genomic_DNA"/>
</dbReference>
<evidence type="ECO:0000313" key="3">
    <source>
        <dbReference type="Proteomes" id="UP001065593"/>
    </source>
</evidence>
<dbReference type="Proteomes" id="UP001065593">
    <property type="component" value="Unassembled WGS sequence"/>
</dbReference>
<gene>
    <name evidence="2" type="ORF">LYSBPC_28190</name>
</gene>
<feature type="domain" description="TnsE C-terminal" evidence="1">
    <location>
        <begin position="29"/>
        <end position="136"/>
    </location>
</feature>
<proteinExistence type="predicted"/>
<protein>
    <recommendedName>
        <fullName evidence="1">TnsE C-terminal domain-containing protein</fullName>
    </recommendedName>
</protein>
<reference evidence="2" key="1">
    <citation type="submission" date="2022-08" db="EMBL/GenBank/DDBJ databases">
        <title>Draft genome sequence of Lysinibacillus sp. strain KH24.</title>
        <authorList>
            <person name="Kanbe H."/>
            <person name="Itoh H."/>
        </authorList>
    </citation>
    <scope>NUCLEOTIDE SEQUENCE</scope>
    <source>
        <strain evidence="2">KH24</strain>
    </source>
</reference>
<dbReference type="Pfam" id="PF18623">
    <property type="entry name" value="TnsE_C"/>
    <property type="match status" value="1"/>
</dbReference>
<dbReference type="InterPro" id="IPR041419">
    <property type="entry name" value="TnsE_C"/>
</dbReference>
<organism evidence="2 3">
    <name type="scientific">Lysinibacillus piscis</name>
    <dbReference type="NCBI Taxonomy" id="2518931"/>
    <lineage>
        <taxon>Bacteria</taxon>
        <taxon>Bacillati</taxon>
        <taxon>Bacillota</taxon>
        <taxon>Bacilli</taxon>
        <taxon>Bacillales</taxon>
        <taxon>Bacillaceae</taxon>
        <taxon>Lysinibacillus</taxon>
    </lineage>
</organism>
<sequence>MVYGGTIQPIDLKLLDVTKDIRGQGLEDFIKMIRAFYMDYRQYLISLNFVYLPKGRKFSYITSNTRRVAVIAKFKDRNTGLSAYLIEVAKPDNKSLLTLMIKKLPEARAEFIIQEILKGLIYSSDTWDSKKLKKYDHVRIKQENNSIDWARRIKVIYN</sequence>
<accession>A0ABQ5NNM7</accession>
<dbReference type="RefSeq" id="WP_264989527.1">
    <property type="nucleotide sequence ID" value="NZ_BRZA01000003.1"/>
</dbReference>
<comment type="caution">
    <text evidence="2">The sequence shown here is derived from an EMBL/GenBank/DDBJ whole genome shotgun (WGS) entry which is preliminary data.</text>
</comment>
<keyword evidence="3" id="KW-1185">Reference proteome</keyword>
<evidence type="ECO:0000259" key="1">
    <source>
        <dbReference type="Pfam" id="PF18623"/>
    </source>
</evidence>
<name>A0ABQ5NNM7_9BACI</name>